<dbReference type="SUPFAM" id="SSF51445">
    <property type="entry name" value="(Trans)glycosidases"/>
    <property type="match status" value="1"/>
</dbReference>
<feature type="chain" id="PRO_5037734929" description="alpha-L-fucosidase" evidence="8">
    <location>
        <begin position="26"/>
        <end position="476"/>
    </location>
</feature>
<dbReference type="SMART" id="SM00812">
    <property type="entry name" value="Alpha_L_fucos"/>
    <property type="match status" value="1"/>
</dbReference>
<dbReference type="Proteomes" id="UP000662373">
    <property type="component" value="Unassembled WGS sequence"/>
</dbReference>
<dbReference type="EC" id="3.2.1.51" evidence="3"/>
<comment type="caution">
    <text evidence="11">The sequence shown here is derived from an EMBL/GenBank/DDBJ whole genome shotgun (WGS) entry which is preliminary data.</text>
</comment>
<name>A0A934NK96_9FLAO</name>
<evidence type="ECO:0000256" key="6">
    <source>
        <dbReference type="ARBA" id="ARBA00023295"/>
    </source>
</evidence>
<feature type="signal peptide" evidence="8">
    <location>
        <begin position="1"/>
        <end position="25"/>
    </location>
</feature>
<keyword evidence="12" id="KW-1185">Reference proteome</keyword>
<reference evidence="11 12" key="1">
    <citation type="submission" date="2020-09" db="EMBL/GenBank/DDBJ databases">
        <title>Draft genome of Gelidibacter salicanalis PAMC21136.</title>
        <authorList>
            <person name="Park H."/>
        </authorList>
    </citation>
    <scope>NUCLEOTIDE SEQUENCE [LARGE SCALE GENOMIC DNA]</scope>
    <source>
        <strain evidence="11 12">PAMC21136</strain>
    </source>
</reference>
<dbReference type="GO" id="GO:0004560">
    <property type="term" value="F:alpha-L-fucosidase activity"/>
    <property type="evidence" value="ECO:0007669"/>
    <property type="project" value="InterPro"/>
</dbReference>
<dbReference type="PANTHER" id="PTHR10030:SF37">
    <property type="entry name" value="ALPHA-L-FUCOSIDASE-RELATED"/>
    <property type="match status" value="1"/>
</dbReference>
<evidence type="ECO:0000256" key="2">
    <source>
        <dbReference type="ARBA" id="ARBA00007951"/>
    </source>
</evidence>
<proteinExistence type="inferred from homology"/>
<feature type="site" description="May be important for catalysis" evidence="7">
    <location>
        <position position="279"/>
    </location>
</feature>
<dbReference type="GO" id="GO:0016139">
    <property type="term" value="P:glycoside catabolic process"/>
    <property type="evidence" value="ECO:0007669"/>
    <property type="project" value="TreeGrafter"/>
</dbReference>
<evidence type="ECO:0000256" key="7">
    <source>
        <dbReference type="PIRSR" id="PIRSR001092-1"/>
    </source>
</evidence>
<keyword evidence="6" id="KW-0326">Glycosidase</keyword>
<dbReference type="InterPro" id="IPR013780">
    <property type="entry name" value="Glyco_hydro_b"/>
</dbReference>
<evidence type="ECO:0000313" key="11">
    <source>
        <dbReference type="EMBL" id="MBJ7882989.1"/>
    </source>
</evidence>
<evidence type="ECO:0000256" key="8">
    <source>
        <dbReference type="SAM" id="SignalP"/>
    </source>
</evidence>
<sequence>MTKFKKTVLHLLSISYCLLTLNGHAQTQEVPDKMTWWEDAKFGMFMHWGLYSQTAGYWDGRKAKGKEHFMLHERIPWKEYAKIADDFNPVNFDAEKWVLTAKDAGMKYIIITAKHHEGFAMFNSPSSDYNIVERTPYGKDPMKALVAACRKYDIKFGFYYSLGRDWQDPDVPTNWPEKAGRSNTWDFPDEDGKVFNNYFERKVKPQIKELLTQYGDIDIMWFDTPELISVAESKELRSLILDFQPNCIINSRIGNNEGDYLVTEQEIVKKTLDKPWEACITMSRNWGYVEYDTIYKSSELMTRQLLEIVSKGGNLLLNNGPTPEGEITQPASDRLAQMGNWMSKNSEGIYGASPWKISNELLSEMTQNSDDKKSDKENTMKDAENDATSKLIFPEVSFTTKDGYVYAYVASATEPNVMIKAFALEKQFKIKAVKMLGTEQKVTWTQTTDGLNIKLPQYSENEIPITGYQIELNEVD</sequence>
<dbReference type="RefSeq" id="WP_199603481.1">
    <property type="nucleotide sequence ID" value="NZ_JAEHJZ010000066.1"/>
</dbReference>
<dbReference type="EMBL" id="JAEHJZ010000066">
    <property type="protein sequence ID" value="MBJ7882989.1"/>
    <property type="molecule type" value="Genomic_DNA"/>
</dbReference>
<dbReference type="Pfam" id="PF01120">
    <property type="entry name" value="Alpha_L_fucos"/>
    <property type="match status" value="1"/>
</dbReference>
<evidence type="ECO:0000256" key="5">
    <source>
        <dbReference type="ARBA" id="ARBA00022801"/>
    </source>
</evidence>
<evidence type="ECO:0000259" key="9">
    <source>
        <dbReference type="Pfam" id="PF01120"/>
    </source>
</evidence>
<dbReference type="GO" id="GO:0006004">
    <property type="term" value="P:fucose metabolic process"/>
    <property type="evidence" value="ECO:0007669"/>
    <property type="project" value="InterPro"/>
</dbReference>
<dbReference type="Gene3D" id="2.60.40.1180">
    <property type="entry name" value="Golgi alpha-mannosidase II"/>
    <property type="match status" value="1"/>
</dbReference>
<dbReference type="Gene3D" id="3.20.20.80">
    <property type="entry name" value="Glycosidases"/>
    <property type="match status" value="1"/>
</dbReference>
<dbReference type="InterPro" id="IPR000933">
    <property type="entry name" value="Glyco_hydro_29"/>
</dbReference>
<comment type="similarity">
    <text evidence="2">Belongs to the glycosyl hydrolase 29 family.</text>
</comment>
<keyword evidence="5" id="KW-0378">Hydrolase</keyword>
<feature type="domain" description="Glycoside hydrolase family 29 N-terminal" evidence="9">
    <location>
        <begin position="33"/>
        <end position="347"/>
    </location>
</feature>
<dbReference type="InterPro" id="IPR016286">
    <property type="entry name" value="FUC_metazoa-typ"/>
</dbReference>
<dbReference type="AlphaFoldDB" id="A0A934NK96"/>
<evidence type="ECO:0000256" key="3">
    <source>
        <dbReference type="ARBA" id="ARBA00012662"/>
    </source>
</evidence>
<dbReference type="Pfam" id="PF16757">
    <property type="entry name" value="Fucosidase_C"/>
    <property type="match status" value="1"/>
</dbReference>
<evidence type="ECO:0000313" key="12">
    <source>
        <dbReference type="Proteomes" id="UP000662373"/>
    </source>
</evidence>
<organism evidence="11 12">
    <name type="scientific">Gelidibacter salicanalis</name>
    <dbReference type="NCBI Taxonomy" id="291193"/>
    <lineage>
        <taxon>Bacteria</taxon>
        <taxon>Pseudomonadati</taxon>
        <taxon>Bacteroidota</taxon>
        <taxon>Flavobacteriia</taxon>
        <taxon>Flavobacteriales</taxon>
        <taxon>Flavobacteriaceae</taxon>
        <taxon>Gelidibacter</taxon>
    </lineage>
</organism>
<dbReference type="InterPro" id="IPR017853">
    <property type="entry name" value="GH"/>
</dbReference>
<feature type="domain" description="Alpha-L-fucosidase C-terminal" evidence="10">
    <location>
        <begin position="394"/>
        <end position="464"/>
    </location>
</feature>
<gene>
    <name evidence="11" type="ORF">JEM65_20340</name>
</gene>
<evidence type="ECO:0000259" key="10">
    <source>
        <dbReference type="Pfam" id="PF16757"/>
    </source>
</evidence>
<dbReference type="InterPro" id="IPR057739">
    <property type="entry name" value="Glyco_hydro_29_N"/>
</dbReference>
<evidence type="ECO:0000256" key="1">
    <source>
        <dbReference type="ARBA" id="ARBA00004071"/>
    </source>
</evidence>
<keyword evidence="4 8" id="KW-0732">Signal</keyword>
<dbReference type="PRINTS" id="PR00741">
    <property type="entry name" value="GLHYDRLASE29"/>
</dbReference>
<dbReference type="GO" id="GO:0005764">
    <property type="term" value="C:lysosome"/>
    <property type="evidence" value="ECO:0007669"/>
    <property type="project" value="TreeGrafter"/>
</dbReference>
<dbReference type="InterPro" id="IPR031919">
    <property type="entry name" value="Fucosidase_C"/>
</dbReference>
<dbReference type="PIRSF" id="PIRSF001092">
    <property type="entry name" value="Alpha-L-fucosidase"/>
    <property type="match status" value="1"/>
</dbReference>
<evidence type="ECO:0000256" key="4">
    <source>
        <dbReference type="ARBA" id="ARBA00022729"/>
    </source>
</evidence>
<accession>A0A934NK96</accession>
<dbReference type="PANTHER" id="PTHR10030">
    <property type="entry name" value="ALPHA-L-FUCOSIDASE"/>
    <property type="match status" value="1"/>
</dbReference>
<protein>
    <recommendedName>
        <fullName evidence="3">alpha-L-fucosidase</fullName>
        <ecNumber evidence="3">3.2.1.51</ecNumber>
    </recommendedName>
</protein>
<comment type="function">
    <text evidence="1">Alpha-L-fucosidase is responsible for hydrolyzing the alpha-1,6-linked fucose joined to the reducing-end N-acetylglucosamine of the carbohydrate moieties of glycoproteins.</text>
</comment>